<evidence type="ECO:0000256" key="1">
    <source>
        <dbReference type="ARBA" id="ARBA00010641"/>
    </source>
</evidence>
<dbReference type="SUPFAM" id="SSF88946">
    <property type="entry name" value="Sigma2 domain of RNA polymerase sigma factors"/>
    <property type="match status" value="1"/>
</dbReference>
<dbReference type="PANTHER" id="PTHR43133">
    <property type="entry name" value="RNA POLYMERASE ECF-TYPE SIGMA FACTO"/>
    <property type="match status" value="1"/>
</dbReference>
<evidence type="ECO:0000313" key="9">
    <source>
        <dbReference type="EMBL" id="BBM83038.1"/>
    </source>
</evidence>
<evidence type="ECO:0000256" key="2">
    <source>
        <dbReference type="ARBA" id="ARBA00023015"/>
    </source>
</evidence>
<evidence type="ECO:0000256" key="4">
    <source>
        <dbReference type="ARBA" id="ARBA00023125"/>
    </source>
</evidence>
<feature type="domain" description="RNA polymerase sigma-70 region 2" evidence="7">
    <location>
        <begin position="21"/>
        <end position="80"/>
    </location>
</feature>
<dbReference type="Pfam" id="PF08281">
    <property type="entry name" value="Sigma70_r4_2"/>
    <property type="match status" value="1"/>
</dbReference>
<dbReference type="SUPFAM" id="SSF88659">
    <property type="entry name" value="Sigma3 and sigma4 domains of RNA polymerase sigma factors"/>
    <property type="match status" value="1"/>
</dbReference>
<dbReference type="EMBL" id="AP019860">
    <property type="protein sequence ID" value="BBM83038.1"/>
    <property type="molecule type" value="Genomic_DNA"/>
</dbReference>
<dbReference type="InterPro" id="IPR013325">
    <property type="entry name" value="RNA_pol_sigma_r2"/>
</dbReference>
<evidence type="ECO:0000259" key="8">
    <source>
        <dbReference type="Pfam" id="PF08281"/>
    </source>
</evidence>
<dbReference type="InterPro" id="IPR014284">
    <property type="entry name" value="RNA_pol_sigma-70_dom"/>
</dbReference>
<comment type="similarity">
    <text evidence="1 6">Belongs to the sigma-70 factor family. ECF subfamily.</text>
</comment>
<keyword evidence="2 6" id="KW-0805">Transcription regulation</keyword>
<dbReference type="NCBIfam" id="TIGR02937">
    <property type="entry name" value="sigma70-ECF"/>
    <property type="match status" value="1"/>
</dbReference>
<evidence type="ECO:0000256" key="6">
    <source>
        <dbReference type="RuleBase" id="RU000716"/>
    </source>
</evidence>
<dbReference type="InterPro" id="IPR000838">
    <property type="entry name" value="RNA_pol_sigma70_ECF_CS"/>
</dbReference>
<keyword evidence="5 6" id="KW-0804">Transcription</keyword>
<organism evidence="9 10">
    <name type="scientific">Uabimicrobium amorphum</name>
    <dbReference type="NCBI Taxonomy" id="2596890"/>
    <lineage>
        <taxon>Bacteria</taxon>
        <taxon>Pseudomonadati</taxon>
        <taxon>Planctomycetota</taxon>
        <taxon>Candidatus Uabimicrobiia</taxon>
        <taxon>Candidatus Uabimicrobiales</taxon>
        <taxon>Candidatus Uabimicrobiaceae</taxon>
        <taxon>Candidatus Uabimicrobium</taxon>
    </lineage>
</organism>
<evidence type="ECO:0000313" key="10">
    <source>
        <dbReference type="Proteomes" id="UP000326354"/>
    </source>
</evidence>
<evidence type="ECO:0000256" key="3">
    <source>
        <dbReference type="ARBA" id="ARBA00023082"/>
    </source>
</evidence>
<keyword evidence="3 6" id="KW-0731">Sigma factor</keyword>
<sequence>MTAKEEKGFFDEDEMQTCMVKIKATIRRMVANEIDAEDLTQEVFMKAWKNAACFQEKSNIYTWLYKIAINTTYTFLSKNKNRKVHACSQLPERVDLSPSALEKMIHEEEMHSGIDKYLETLSPKLKSAIVLTILYEMDTGDVAKIEGCSEATVYWRVHQAKKQIKLKLAQ</sequence>
<dbReference type="InterPro" id="IPR013249">
    <property type="entry name" value="RNA_pol_sigma70_r4_t2"/>
</dbReference>
<keyword evidence="10" id="KW-1185">Reference proteome</keyword>
<dbReference type="Gene3D" id="1.10.1740.10">
    <property type="match status" value="1"/>
</dbReference>
<protein>
    <recommendedName>
        <fullName evidence="6">RNA polymerase sigma factor</fullName>
    </recommendedName>
</protein>
<dbReference type="PROSITE" id="PS01063">
    <property type="entry name" value="SIGMA70_ECF"/>
    <property type="match status" value="1"/>
</dbReference>
<dbReference type="GO" id="GO:0003677">
    <property type="term" value="F:DNA binding"/>
    <property type="evidence" value="ECO:0007669"/>
    <property type="project" value="UniProtKB-KW"/>
</dbReference>
<feature type="domain" description="RNA polymerase sigma factor 70 region 4 type 2" evidence="8">
    <location>
        <begin position="114"/>
        <end position="164"/>
    </location>
</feature>
<gene>
    <name evidence="9" type="ORF">UABAM_01381</name>
</gene>
<dbReference type="InterPro" id="IPR036388">
    <property type="entry name" value="WH-like_DNA-bd_sf"/>
</dbReference>
<dbReference type="PANTHER" id="PTHR43133:SF53">
    <property type="entry name" value="ECF RNA POLYMERASE SIGMA-E FACTOR"/>
    <property type="match status" value="1"/>
</dbReference>
<dbReference type="Proteomes" id="UP000326354">
    <property type="component" value="Chromosome"/>
</dbReference>
<evidence type="ECO:0000259" key="7">
    <source>
        <dbReference type="Pfam" id="PF04542"/>
    </source>
</evidence>
<dbReference type="InterPro" id="IPR013324">
    <property type="entry name" value="RNA_pol_sigma_r3/r4-like"/>
</dbReference>
<accession>A0A5S9IJJ9</accession>
<dbReference type="AlphaFoldDB" id="A0A5S9IJJ9"/>
<dbReference type="Pfam" id="PF04542">
    <property type="entry name" value="Sigma70_r2"/>
    <property type="match status" value="1"/>
</dbReference>
<dbReference type="InterPro" id="IPR007627">
    <property type="entry name" value="RNA_pol_sigma70_r2"/>
</dbReference>
<evidence type="ECO:0000256" key="5">
    <source>
        <dbReference type="ARBA" id="ARBA00023163"/>
    </source>
</evidence>
<name>A0A5S9IJJ9_UABAM</name>
<dbReference type="Gene3D" id="1.10.10.10">
    <property type="entry name" value="Winged helix-like DNA-binding domain superfamily/Winged helix DNA-binding domain"/>
    <property type="match status" value="1"/>
</dbReference>
<keyword evidence="4 6" id="KW-0238">DNA-binding</keyword>
<dbReference type="KEGG" id="uam:UABAM_01381"/>
<dbReference type="GO" id="GO:0006352">
    <property type="term" value="P:DNA-templated transcription initiation"/>
    <property type="evidence" value="ECO:0007669"/>
    <property type="project" value="InterPro"/>
</dbReference>
<dbReference type="InterPro" id="IPR039425">
    <property type="entry name" value="RNA_pol_sigma-70-like"/>
</dbReference>
<reference evidence="9 10" key="1">
    <citation type="submission" date="2019-08" db="EMBL/GenBank/DDBJ databases">
        <title>Complete genome sequence of Candidatus Uab amorphum.</title>
        <authorList>
            <person name="Shiratori T."/>
            <person name="Suzuki S."/>
            <person name="Kakizawa Y."/>
            <person name="Ishida K."/>
        </authorList>
    </citation>
    <scope>NUCLEOTIDE SEQUENCE [LARGE SCALE GENOMIC DNA]</scope>
    <source>
        <strain evidence="9 10">SRT547</strain>
    </source>
</reference>
<dbReference type="GO" id="GO:0016987">
    <property type="term" value="F:sigma factor activity"/>
    <property type="evidence" value="ECO:0007669"/>
    <property type="project" value="UniProtKB-KW"/>
</dbReference>
<proteinExistence type="inferred from homology"/>